<evidence type="ECO:0000256" key="10">
    <source>
        <dbReference type="ARBA" id="ARBA00023295"/>
    </source>
</evidence>
<dbReference type="InterPro" id="IPR001547">
    <property type="entry name" value="Glyco_hydro_5"/>
</dbReference>
<evidence type="ECO:0000256" key="11">
    <source>
        <dbReference type="ARBA" id="ARBA00023316"/>
    </source>
</evidence>
<dbReference type="EMBL" id="WNWR01000880">
    <property type="protein sequence ID" value="KAE9967781.1"/>
    <property type="molecule type" value="Genomic_DNA"/>
</dbReference>
<feature type="transmembrane region" description="Helical" evidence="18">
    <location>
        <begin position="43"/>
        <end position="66"/>
    </location>
</feature>
<keyword evidence="7 18" id="KW-1133">Transmembrane helix</keyword>
<dbReference type="GO" id="GO:0009251">
    <property type="term" value="P:glucan catabolic process"/>
    <property type="evidence" value="ECO:0007669"/>
    <property type="project" value="TreeGrafter"/>
</dbReference>
<proteinExistence type="inferred from homology"/>
<dbReference type="InterPro" id="IPR017853">
    <property type="entry name" value="GH"/>
</dbReference>
<dbReference type="Pfam" id="PF00150">
    <property type="entry name" value="Cellulase"/>
    <property type="match status" value="1"/>
</dbReference>
<dbReference type="EC" id="3.2.1.58" evidence="14"/>
<evidence type="ECO:0000256" key="2">
    <source>
        <dbReference type="ARBA" id="ARBA00005641"/>
    </source>
</evidence>
<dbReference type="PANTHER" id="PTHR31297:SF34">
    <property type="entry name" value="GLUCAN 1,3-BETA-GLUCOSIDASE 2"/>
    <property type="match status" value="1"/>
</dbReference>
<dbReference type="PANTHER" id="PTHR31297">
    <property type="entry name" value="GLUCAN ENDO-1,6-BETA-GLUCOSIDASE B"/>
    <property type="match status" value="1"/>
</dbReference>
<keyword evidence="21" id="KW-1185">Reference proteome</keyword>
<evidence type="ECO:0000256" key="17">
    <source>
        <dbReference type="SAM" id="MobiDB-lite"/>
    </source>
</evidence>
<evidence type="ECO:0000256" key="4">
    <source>
        <dbReference type="ARBA" id="ARBA00022692"/>
    </source>
</evidence>
<sequence length="588" mass="64420">MERGEQWTESSEMLAAGSTEKLPRPMAVEVPRNAGKARSKKSLWLLIGAGVALLAISGAVIGALIAKDVIHVNKKSSVSQGSALGTASGDSSPTSTSNSSSSATTSDSAISTPKPIPACSTSDEIPSSAKGTWMDPTSWLDMKDFNCTFTSETIGDLPLVGLNDTWDDSKRPNSNVPALNSSFGYGQRPFRGVNLGGWLSPEPFITPSLFADDIPHEYTMSKKLGDKLAPTLEKHYSTFVTEADFKAIADAGLDHVRIPFSYWAVKHYEGDPYLFGVSWRYLLRGIEWARKNGLRVKLDLHAVPGSQNGWNHSGRGGKVNWIQGTDGAMNAQRSLDIHNMLSKFFAQDRYKNVVTFYGLVNEPSKNIPQEDLIAWTKKAIDIVKGNGLKAVQIFSEGMRGLGAWNGKMTGYGNSVVIDVHEYTLFDPNTIGFKHTERVAFACNTFTSAIAASPNPAMVGEWSQADTDCARWLNGVGNGARWNGSFVGVDEPGCATKDSQCNCDMANADPSTYTADYKRFLQQWAEAQMYTFEKSSWGWFYWTWKTERAPLWSYQAALKGGFMPAKAYNKDWDCSKGVPTGYGALPEFY</sequence>
<organism evidence="20 21">
    <name type="scientific">Venturia inaequalis</name>
    <name type="common">Apple scab fungus</name>
    <dbReference type="NCBI Taxonomy" id="5025"/>
    <lineage>
        <taxon>Eukaryota</taxon>
        <taxon>Fungi</taxon>
        <taxon>Dikarya</taxon>
        <taxon>Ascomycota</taxon>
        <taxon>Pezizomycotina</taxon>
        <taxon>Dothideomycetes</taxon>
        <taxon>Pleosporomycetidae</taxon>
        <taxon>Venturiales</taxon>
        <taxon>Venturiaceae</taxon>
        <taxon>Venturia</taxon>
    </lineage>
</organism>
<dbReference type="Gene3D" id="3.20.20.80">
    <property type="entry name" value="Glycosidases"/>
    <property type="match status" value="1"/>
</dbReference>
<reference evidence="20 21" key="1">
    <citation type="submission" date="2019-07" db="EMBL/GenBank/DDBJ databases">
        <title>Venturia inaequalis Genome Resource.</title>
        <authorList>
            <person name="Lichtner F.J."/>
        </authorList>
    </citation>
    <scope>NUCLEOTIDE SEQUENCE [LARGE SCALE GENOMIC DNA]</scope>
    <source>
        <strain evidence="20 21">DMI_063113</strain>
    </source>
</reference>
<evidence type="ECO:0000256" key="15">
    <source>
        <dbReference type="ARBA" id="ARBA00041260"/>
    </source>
</evidence>
<keyword evidence="4 18" id="KW-0812">Transmembrane</keyword>
<dbReference type="Proteomes" id="UP000490939">
    <property type="component" value="Unassembled WGS sequence"/>
</dbReference>
<keyword evidence="5 16" id="KW-0378">Hydrolase</keyword>
<keyword evidence="9" id="KW-0325">Glycoprotein</keyword>
<name>A0A8H3YSI1_VENIN</name>
<evidence type="ECO:0000256" key="1">
    <source>
        <dbReference type="ARBA" id="ARBA00004401"/>
    </source>
</evidence>
<keyword evidence="8 18" id="KW-0472">Membrane</keyword>
<dbReference type="GO" id="GO:0005886">
    <property type="term" value="C:plasma membrane"/>
    <property type="evidence" value="ECO:0007669"/>
    <property type="project" value="UniProtKB-SubCell"/>
</dbReference>
<evidence type="ECO:0000259" key="19">
    <source>
        <dbReference type="Pfam" id="PF00150"/>
    </source>
</evidence>
<keyword evidence="3" id="KW-1003">Cell membrane</keyword>
<evidence type="ECO:0000256" key="8">
    <source>
        <dbReference type="ARBA" id="ARBA00023136"/>
    </source>
</evidence>
<keyword evidence="11" id="KW-0961">Cell wall biogenesis/degradation</keyword>
<dbReference type="FunFam" id="3.20.20.80:FF:000033">
    <property type="entry name" value="Glucan 1,3-beta-glucosidase A"/>
    <property type="match status" value="1"/>
</dbReference>
<dbReference type="SUPFAM" id="SSF51445">
    <property type="entry name" value="(Trans)glycosidases"/>
    <property type="match status" value="1"/>
</dbReference>
<dbReference type="AlphaFoldDB" id="A0A8H3YSI1"/>
<keyword evidence="10 16" id="KW-0326">Glycosidase</keyword>
<evidence type="ECO:0000256" key="5">
    <source>
        <dbReference type="ARBA" id="ARBA00022801"/>
    </source>
</evidence>
<evidence type="ECO:0000256" key="6">
    <source>
        <dbReference type="ARBA" id="ARBA00022968"/>
    </source>
</evidence>
<feature type="region of interest" description="Disordered" evidence="17">
    <location>
        <begin position="80"/>
        <end position="130"/>
    </location>
</feature>
<feature type="domain" description="Glycoside hydrolase family 5" evidence="19">
    <location>
        <begin position="236"/>
        <end position="467"/>
    </location>
</feature>
<dbReference type="GO" id="GO:0071555">
    <property type="term" value="P:cell wall organization"/>
    <property type="evidence" value="ECO:0007669"/>
    <property type="project" value="UniProtKB-KW"/>
</dbReference>
<comment type="catalytic activity">
    <reaction evidence="12">
        <text>Successive hydrolysis of beta-D-glucose units from the non-reducing ends of (1-&gt;3)-beta-D-glucans, releasing alpha-glucose.</text>
        <dbReference type="EC" id="3.2.1.58"/>
    </reaction>
</comment>
<evidence type="ECO:0000256" key="12">
    <source>
        <dbReference type="ARBA" id="ARBA00036824"/>
    </source>
</evidence>
<evidence type="ECO:0000256" key="9">
    <source>
        <dbReference type="ARBA" id="ARBA00023180"/>
    </source>
</evidence>
<evidence type="ECO:0000256" key="7">
    <source>
        <dbReference type="ARBA" id="ARBA00022989"/>
    </source>
</evidence>
<protein>
    <recommendedName>
        <fullName evidence="14">glucan 1,3-beta-glucosidase</fullName>
        <ecNumber evidence="14">3.2.1.58</ecNumber>
    </recommendedName>
    <alternativeName>
        <fullName evidence="15">Exo-1,3-beta-glucanase D</fullName>
    </alternativeName>
</protein>
<feature type="region of interest" description="Disordered" evidence="17">
    <location>
        <begin position="1"/>
        <end position="34"/>
    </location>
</feature>
<feature type="compositionally biased region" description="Low complexity" evidence="17">
    <location>
        <begin position="86"/>
        <end position="112"/>
    </location>
</feature>
<accession>A0A8H3YSI1</accession>
<evidence type="ECO:0000256" key="3">
    <source>
        <dbReference type="ARBA" id="ARBA00022475"/>
    </source>
</evidence>
<comment type="caution">
    <text evidence="20">The sequence shown here is derived from an EMBL/GenBank/DDBJ whole genome shotgun (WGS) entry which is preliminary data.</text>
</comment>
<dbReference type="InterPro" id="IPR050386">
    <property type="entry name" value="Glycosyl_hydrolase_5"/>
</dbReference>
<evidence type="ECO:0000256" key="16">
    <source>
        <dbReference type="RuleBase" id="RU361153"/>
    </source>
</evidence>
<evidence type="ECO:0000256" key="13">
    <source>
        <dbReference type="ARBA" id="ARBA00037126"/>
    </source>
</evidence>
<gene>
    <name evidence="20" type="ORF">EG327_011326</name>
</gene>
<dbReference type="GO" id="GO:0004338">
    <property type="term" value="F:glucan exo-1,3-beta-glucosidase activity"/>
    <property type="evidence" value="ECO:0007669"/>
    <property type="project" value="UniProtKB-EC"/>
</dbReference>
<dbReference type="GO" id="GO:0009986">
    <property type="term" value="C:cell surface"/>
    <property type="evidence" value="ECO:0007669"/>
    <property type="project" value="TreeGrafter"/>
</dbReference>
<comment type="similarity">
    <text evidence="2 16">Belongs to the glycosyl hydrolase 5 (cellulase A) family.</text>
</comment>
<comment type="subcellular location">
    <subcellularLocation>
        <location evidence="1">Cell membrane</location>
        <topology evidence="1">Single-pass type II membrane protein</topology>
    </subcellularLocation>
</comment>
<evidence type="ECO:0000313" key="21">
    <source>
        <dbReference type="Proteomes" id="UP000490939"/>
    </source>
</evidence>
<comment type="function">
    <text evidence="13">Glucosidase involved in the degradation of cellulosic biomass. Active on lichenan.</text>
</comment>
<keyword evidence="6" id="KW-0735">Signal-anchor</keyword>
<evidence type="ECO:0000313" key="20">
    <source>
        <dbReference type="EMBL" id="KAE9967781.1"/>
    </source>
</evidence>
<evidence type="ECO:0000256" key="14">
    <source>
        <dbReference type="ARBA" id="ARBA00038929"/>
    </source>
</evidence>
<dbReference type="GO" id="GO:0005576">
    <property type="term" value="C:extracellular region"/>
    <property type="evidence" value="ECO:0007669"/>
    <property type="project" value="TreeGrafter"/>
</dbReference>
<evidence type="ECO:0000256" key="18">
    <source>
        <dbReference type="SAM" id="Phobius"/>
    </source>
</evidence>